<dbReference type="InParanoid" id="D8RZD0"/>
<dbReference type="Gene3D" id="3.40.50.2000">
    <property type="entry name" value="Glycogen Phosphorylase B"/>
    <property type="match status" value="1"/>
</dbReference>
<accession>D8RZD0</accession>
<protein>
    <submittedName>
        <fullName evidence="1">Uncharacterized protein</fullName>
    </submittedName>
</protein>
<feature type="non-terminal residue" evidence="1">
    <location>
        <position position="59"/>
    </location>
</feature>
<dbReference type="EMBL" id="GL377595">
    <property type="protein sequence ID" value="EFJ22592.1"/>
    <property type="molecule type" value="Genomic_DNA"/>
</dbReference>
<reference evidence="1 2" key="1">
    <citation type="journal article" date="2011" name="Science">
        <title>The Selaginella genome identifies genetic changes associated with the evolution of vascular plants.</title>
        <authorList>
            <person name="Banks J.A."/>
            <person name="Nishiyama T."/>
            <person name="Hasebe M."/>
            <person name="Bowman J.L."/>
            <person name="Gribskov M."/>
            <person name="dePamphilis C."/>
            <person name="Albert V.A."/>
            <person name="Aono N."/>
            <person name="Aoyama T."/>
            <person name="Ambrose B.A."/>
            <person name="Ashton N.W."/>
            <person name="Axtell M.J."/>
            <person name="Barker E."/>
            <person name="Barker M.S."/>
            <person name="Bennetzen J.L."/>
            <person name="Bonawitz N.D."/>
            <person name="Chapple C."/>
            <person name="Cheng C."/>
            <person name="Correa L.G."/>
            <person name="Dacre M."/>
            <person name="DeBarry J."/>
            <person name="Dreyer I."/>
            <person name="Elias M."/>
            <person name="Engstrom E.M."/>
            <person name="Estelle M."/>
            <person name="Feng L."/>
            <person name="Finet C."/>
            <person name="Floyd S.K."/>
            <person name="Frommer W.B."/>
            <person name="Fujita T."/>
            <person name="Gramzow L."/>
            <person name="Gutensohn M."/>
            <person name="Harholt J."/>
            <person name="Hattori M."/>
            <person name="Heyl A."/>
            <person name="Hirai T."/>
            <person name="Hiwatashi Y."/>
            <person name="Ishikawa M."/>
            <person name="Iwata M."/>
            <person name="Karol K.G."/>
            <person name="Koehler B."/>
            <person name="Kolukisaoglu U."/>
            <person name="Kubo M."/>
            <person name="Kurata T."/>
            <person name="Lalonde S."/>
            <person name="Li K."/>
            <person name="Li Y."/>
            <person name="Litt A."/>
            <person name="Lyons E."/>
            <person name="Manning G."/>
            <person name="Maruyama T."/>
            <person name="Michael T.P."/>
            <person name="Mikami K."/>
            <person name="Miyazaki S."/>
            <person name="Morinaga S."/>
            <person name="Murata T."/>
            <person name="Mueller-Roeber B."/>
            <person name="Nelson D.R."/>
            <person name="Obara M."/>
            <person name="Oguri Y."/>
            <person name="Olmstead R.G."/>
            <person name="Onodera N."/>
            <person name="Petersen B.L."/>
            <person name="Pils B."/>
            <person name="Prigge M."/>
            <person name="Rensing S.A."/>
            <person name="Riano-Pachon D.M."/>
            <person name="Roberts A.W."/>
            <person name="Sato Y."/>
            <person name="Scheller H.V."/>
            <person name="Schulz B."/>
            <person name="Schulz C."/>
            <person name="Shakirov E.V."/>
            <person name="Shibagaki N."/>
            <person name="Shinohara N."/>
            <person name="Shippen D.E."/>
            <person name="Soerensen I."/>
            <person name="Sotooka R."/>
            <person name="Sugimoto N."/>
            <person name="Sugita M."/>
            <person name="Sumikawa N."/>
            <person name="Tanurdzic M."/>
            <person name="Theissen G."/>
            <person name="Ulvskov P."/>
            <person name="Wakazuki S."/>
            <person name="Weng J.K."/>
            <person name="Willats W.W."/>
            <person name="Wipf D."/>
            <person name="Wolf P.G."/>
            <person name="Yang L."/>
            <person name="Zimmer A.D."/>
            <person name="Zhu Q."/>
            <person name="Mitros T."/>
            <person name="Hellsten U."/>
            <person name="Loque D."/>
            <person name="Otillar R."/>
            <person name="Salamov A."/>
            <person name="Schmutz J."/>
            <person name="Shapiro H."/>
            <person name="Lindquist E."/>
            <person name="Lucas S."/>
            <person name="Rokhsar D."/>
            <person name="Grigoriev I.V."/>
        </authorList>
    </citation>
    <scope>NUCLEOTIDE SEQUENCE [LARGE SCALE GENOMIC DNA]</scope>
</reference>
<keyword evidence="2" id="KW-1185">Reference proteome</keyword>
<dbReference type="SUPFAM" id="SSF53756">
    <property type="entry name" value="UDP-Glycosyltransferase/glycogen phosphorylase"/>
    <property type="match status" value="1"/>
</dbReference>
<organism evidence="2">
    <name type="scientific">Selaginella moellendorffii</name>
    <name type="common">Spikemoss</name>
    <dbReference type="NCBI Taxonomy" id="88036"/>
    <lineage>
        <taxon>Eukaryota</taxon>
        <taxon>Viridiplantae</taxon>
        <taxon>Streptophyta</taxon>
        <taxon>Embryophyta</taxon>
        <taxon>Tracheophyta</taxon>
        <taxon>Lycopodiopsida</taxon>
        <taxon>Selaginellales</taxon>
        <taxon>Selaginellaceae</taxon>
        <taxon>Selaginella</taxon>
    </lineage>
</organism>
<name>D8RZD0_SELML</name>
<dbReference type="KEGG" id="smo:SELMODRAFT_16635"/>
<dbReference type="Proteomes" id="UP000001514">
    <property type="component" value="Unassembled WGS sequence"/>
</dbReference>
<evidence type="ECO:0000313" key="2">
    <source>
        <dbReference type="Proteomes" id="UP000001514"/>
    </source>
</evidence>
<dbReference type="Gramene" id="EFJ22592">
    <property type="protein sequence ID" value="EFJ22592"/>
    <property type="gene ID" value="SELMODRAFT_16635"/>
</dbReference>
<feature type="non-terminal residue" evidence="1">
    <location>
        <position position="1"/>
    </location>
</feature>
<proteinExistence type="predicted"/>
<gene>
    <name evidence="1" type="ORF">SELMODRAFT_16635</name>
</gene>
<sequence length="59" mass="6670">YSTGLKEAPDESYLPWLDERDRGSVDVSFGSISFMTAKQFEEIALGLEASKVPFVWVIR</sequence>
<dbReference type="HOGENOM" id="CLU_2968011_0_0_1"/>
<dbReference type="PANTHER" id="PTHR48045">
    <property type="entry name" value="UDP-GLYCOSYLTRANSFERASE 72B1"/>
    <property type="match status" value="1"/>
</dbReference>
<evidence type="ECO:0000313" key="1">
    <source>
        <dbReference type="EMBL" id="EFJ22592.1"/>
    </source>
</evidence>
<dbReference type="AlphaFoldDB" id="D8RZD0"/>
<dbReference type="PANTHER" id="PTHR48045:SF31">
    <property type="entry name" value="UDP-GLYCOSYLTRANSFERASE 76B1-LIKE"/>
    <property type="match status" value="1"/>
</dbReference>